<organism evidence="4 5">
    <name type="scientific">Fasciolopsis buskii</name>
    <dbReference type="NCBI Taxonomy" id="27845"/>
    <lineage>
        <taxon>Eukaryota</taxon>
        <taxon>Metazoa</taxon>
        <taxon>Spiralia</taxon>
        <taxon>Lophotrochozoa</taxon>
        <taxon>Platyhelminthes</taxon>
        <taxon>Trematoda</taxon>
        <taxon>Digenea</taxon>
        <taxon>Plagiorchiida</taxon>
        <taxon>Echinostomata</taxon>
        <taxon>Echinostomatoidea</taxon>
        <taxon>Fasciolidae</taxon>
        <taxon>Fasciolopsis</taxon>
    </lineage>
</organism>
<dbReference type="GO" id="GO:0046332">
    <property type="term" value="F:SMAD binding"/>
    <property type="evidence" value="ECO:0007669"/>
    <property type="project" value="InterPro"/>
</dbReference>
<dbReference type="InterPro" id="IPR003380">
    <property type="entry name" value="SKI/SNO/DAC"/>
</dbReference>
<evidence type="ECO:0000313" key="4">
    <source>
        <dbReference type="EMBL" id="KAA0194685.1"/>
    </source>
</evidence>
<dbReference type="EMBL" id="LUCM01004193">
    <property type="protein sequence ID" value="KAA0194685.1"/>
    <property type="molecule type" value="Genomic_DNA"/>
</dbReference>
<dbReference type="InterPro" id="IPR014890">
    <property type="entry name" value="c-SKI_SMAD4-bd_dom"/>
</dbReference>
<dbReference type="Gene3D" id="3.10.390.10">
    <property type="entry name" value="SAND domain-like"/>
    <property type="match status" value="1"/>
</dbReference>
<evidence type="ECO:0000259" key="3">
    <source>
        <dbReference type="SMART" id="SM01046"/>
    </source>
</evidence>
<accession>A0A8E0VMW0</accession>
<dbReference type="CDD" id="cd21074">
    <property type="entry name" value="DHD_Ski_Sno_Dac"/>
    <property type="match status" value="1"/>
</dbReference>
<dbReference type="OrthoDB" id="3938623at2759"/>
<dbReference type="InterPro" id="IPR010919">
    <property type="entry name" value="SAND-like_dom_sf"/>
</dbReference>
<feature type="compositionally biased region" description="Polar residues" evidence="2">
    <location>
        <begin position="1160"/>
        <end position="1172"/>
    </location>
</feature>
<feature type="region of interest" description="Disordered" evidence="2">
    <location>
        <begin position="718"/>
        <end position="758"/>
    </location>
</feature>
<comment type="similarity">
    <text evidence="1">Belongs to the SKI family.</text>
</comment>
<feature type="region of interest" description="Disordered" evidence="2">
    <location>
        <begin position="291"/>
        <end position="375"/>
    </location>
</feature>
<feature type="compositionally biased region" description="Low complexity" evidence="2">
    <location>
        <begin position="773"/>
        <end position="791"/>
    </location>
</feature>
<dbReference type="GO" id="GO:0000978">
    <property type="term" value="F:RNA polymerase II cis-regulatory region sequence-specific DNA binding"/>
    <property type="evidence" value="ECO:0007669"/>
    <property type="project" value="TreeGrafter"/>
</dbReference>
<dbReference type="PANTHER" id="PTHR10005:SF25">
    <property type="entry name" value="SNO ONCOGENE, ISOFORM B"/>
    <property type="match status" value="1"/>
</dbReference>
<dbReference type="InterPro" id="IPR009061">
    <property type="entry name" value="DNA-bd_dom_put_sf"/>
</dbReference>
<dbReference type="Pfam" id="PF08782">
    <property type="entry name" value="c-SKI_SMAD_bind"/>
    <property type="match status" value="1"/>
</dbReference>
<dbReference type="Gene3D" id="3.10.260.20">
    <property type="entry name" value="Ski"/>
    <property type="match status" value="1"/>
</dbReference>
<feature type="region of interest" description="Disordered" evidence="2">
    <location>
        <begin position="901"/>
        <end position="937"/>
    </location>
</feature>
<dbReference type="SUPFAM" id="SSF46955">
    <property type="entry name" value="Putative DNA-binding domain"/>
    <property type="match status" value="1"/>
</dbReference>
<feature type="compositionally biased region" description="Basic residues" evidence="2">
    <location>
        <begin position="920"/>
        <end position="933"/>
    </location>
</feature>
<evidence type="ECO:0000256" key="1">
    <source>
        <dbReference type="ARBA" id="ARBA00009513"/>
    </source>
</evidence>
<dbReference type="GO" id="GO:0005667">
    <property type="term" value="C:transcription regulator complex"/>
    <property type="evidence" value="ECO:0007669"/>
    <property type="project" value="TreeGrafter"/>
</dbReference>
<feature type="region of interest" description="Disordered" evidence="2">
    <location>
        <begin position="539"/>
        <end position="601"/>
    </location>
</feature>
<dbReference type="InterPro" id="IPR023216">
    <property type="entry name" value="Tscrpt_reg_SKI_SnoN"/>
</dbReference>
<dbReference type="Pfam" id="PF02437">
    <property type="entry name" value="Ski_Sno_DHD"/>
    <property type="match status" value="1"/>
</dbReference>
<protein>
    <recommendedName>
        <fullName evidence="3">c-SKI SMAD4-binding domain-containing protein</fullName>
    </recommendedName>
</protein>
<feature type="region of interest" description="Disordered" evidence="2">
    <location>
        <begin position="113"/>
        <end position="145"/>
    </location>
</feature>
<feature type="domain" description="c-SKI SMAD4-binding" evidence="3">
    <location>
        <begin position="381"/>
        <end position="484"/>
    </location>
</feature>
<evidence type="ECO:0000256" key="2">
    <source>
        <dbReference type="SAM" id="MobiDB-lite"/>
    </source>
</evidence>
<comment type="caution">
    <text evidence="4">The sequence shown here is derived from an EMBL/GenBank/DDBJ whole genome shotgun (WGS) entry which is preliminary data.</text>
</comment>
<dbReference type="SMART" id="SM01046">
    <property type="entry name" value="c-SKI_SMAD_bind"/>
    <property type="match status" value="1"/>
</dbReference>
<feature type="region of interest" description="Disordered" evidence="2">
    <location>
        <begin position="623"/>
        <end position="643"/>
    </location>
</feature>
<dbReference type="GO" id="GO:0030514">
    <property type="term" value="P:negative regulation of BMP signaling pathway"/>
    <property type="evidence" value="ECO:0007669"/>
    <property type="project" value="TreeGrafter"/>
</dbReference>
<keyword evidence="5" id="KW-1185">Reference proteome</keyword>
<feature type="compositionally biased region" description="Low complexity" evidence="2">
    <location>
        <begin position="722"/>
        <end position="758"/>
    </location>
</feature>
<dbReference type="GO" id="GO:0005634">
    <property type="term" value="C:nucleus"/>
    <property type="evidence" value="ECO:0007669"/>
    <property type="project" value="TreeGrafter"/>
</dbReference>
<dbReference type="GO" id="GO:0005737">
    <property type="term" value="C:cytoplasm"/>
    <property type="evidence" value="ECO:0007669"/>
    <property type="project" value="TreeGrafter"/>
</dbReference>
<gene>
    <name evidence="4" type="ORF">FBUS_00157</name>
</gene>
<feature type="compositionally biased region" description="Pro residues" evidence="2">
    <location>
        <begin position="124"/>
        <end position="134"/>
    </location>
</feature>
<dbReference type="GO" id="GO:0000981">
    <property type="term" value="F:DNA-binding transcription factor activity, RNA polymerase II-specific"/>
    <property type="evidence" value="ECO:0007669"/>
    <property type="project" value="TreeGrafter"/>
</dbReference>
<dbReference type="PANTHER" id="PTHR10005">
    <property type="entry name" value="SKI ONCOGENE-RELATED"/>
    <property type="match status" value="1"/>
</dbReference>
<reference evidence="4" key="1">
    <citation type="submission" date="2019-05" db="EMBL/GenBank/DDBJ databases">
        <title>Annotation for the trematode Fasciolopsis buski.</title>
        <authorList>
            <person name="Choi Y.-J."/>
        </authorList>
    </citation>
    <scope>NUCLEOTIDE SEQUENCE</scope>
    <source>
        <strain evidence="4">HT</strain>
        <tissue evidence="4">Whole worm</tissue>
    </source>
</reference>
<evidence type="ECO:0000313" key="5">
    <source>
        <dbReference type="Proteomes" id="UP000728185"/>
    </source>
</evidence>
<feature type="region of interest" description="Disordered" evidence="2">
    <location>
        <begin position="1102"/>
        <end position="1210"/>
    </location>
</feature>
<dbReference type="Proteomes" id="UP000728185">
    <property type="component" value="Unassembled WGS sequence"/>
</dbReference>
<name>A0A8E0VMW0_9TREM</name>
<feature type="compositionally biased region" description="Polar residues" evidence="2">
    <location>
        <begin position="901"/>
        <end position="910"/>
    </location>
</feature>
<proteinExistence type="inferred from homology"/>
<feature type="compositionally biased region" description="Polar residues" evidence="2">
    <location>
        <begin position="135"/>
        <end position="145"/>
    </location>
</feature>
<feature type="compositionally biased region" description="Polar residues" evidence="2">
    <location>
        <begin position="539"/>
        <end position="567"/>
    </location>
</feature>
<feature type="region of interest" description="Disordered" evidence="2">
    <location>
        <begin position="771"/>
        <end position="791"/>
    </location>
</feature>
<dbReference type="InterPro" id="IPR037000">
    <property type="entry name" value="Ski_DNA-bd_sf"/>
</dbReference>
<feature type="region of interest" description="Disordered" evidence="2">
    <location>
        <begin position="1256"/>
        <end position="1288"/>
    </location>
</feature>
<dbReference type="SUPFAM" id="SSF63763">
    <property type="entry name" value="SAND domain-like"/>
    <property type="match status" value="1"/>
</dbReference>
<sequence length="1353" mass="148593">MTFSIQNNPYLSMYQQPPPVLSNDCALPRKAAGFRQSLPTRLHGLPGLDLVNTILSSYRVNKSKTVPVPPPPLSYPSGNPFLASTGWFQQALVNSLLLPRPFVDDTCLPVPPIRPPDLSGLTSPKPPRPMPPSPVTSKSRTSSCDSVIRMDKDTSDPLLYCRPTFYPLLKDQVDRGHSSWCTSEALNDSNSEPAPETGTLVPSLIDGEVIMGFNVWGEKRLCLPHLFRFVLNDVDLKAIDEACTKLQITCTTCTPAQLKLLHARRILPKAVSTCGLIRKSDAERLTKYIRNRTDLSERTPANARPNAGTSRSHSGSELEVIVPPDHTKQPHPTLNHSGSLPLHGLEGMSDNHSSPLALVGDNNSLKNRDGSAESQSQLGLPIPVLHECFGRQAGLIHPDLYTEPTAKCIECQTCHRMFAPDQFVGHTHTVTEVDNLNHWGFDSNNWRCYLRLYAGRHGYMAKPNAERSHPMDIGSEDELENSAPKNLTITADTHRRLEEFKIKFAQPIRLPPSLSAALRTVGLCASVAPIPPSAIFSPLPTNENADSPTPNALNPFSKNNFNTSQPIAASREFNRNPTTPAGPLPSALSTNTPTPVPIPPPLSSPLSSVLLPQLTLRRLWAPNDGRIKVPPPPKPNATRDRSVLPRKLQTGPPVLLHSHRVISQAVADQYDRDFIPNVCLMPPAGSKYRKSSCGSRGQHCRLSRDYFCRHSGVSYRYGHNMSSGSRSRSRSRSCSSDSSGSRTRSASVSSTTSSCYSRGRSCKRYCDVERHSSCSPGSRSCSSSSSVHGNESGISLFDKKTHYRSLTTKTLSDTSTVSDSSSKKTWHERPHRSLCVCLRRRRCRSTGDARIGTVVRSPQVCPQRVRSASPILIFTSDVSCTVCHQSKRRLHTPKVTSRLKSLCSPVQSEQSRLDHPDNHKYHHHRRHHHHHQQNQRQNRALAAAKAAQGAASRISPGLWSRHFANLKGNNSTTLELPNARQPAAPNAIDSNLNNTTPVLVTGPSTNSLPSAVLALESLWTDLVRHMNEFTVAVESRSGVQLARQRLFDQFVNMQTCYATHIAGLVSENQRLLEKLSSMSSSKDNLVPTEVVAITKETFAPSSLSWPRTHDESQHESVSCGSVKPGPKNTPKSQPIYPHRSRKEPQPTRTHFSTPGCPTGFVNTKNQSATTGSVLPDRKSTPDGWLQSSGSSNLLRAASPQMVGSEPSARKVPRLSLTDKFVSEPPPDCVPIEDLQSTSLGPPSLNAKVASLPSDVVNVSEKPPGTPRSSNTPENLGRLPPVRGGSTAPYKVSSGLYDRRLSEQYSGERIHWKRRPWDIDLQPESNGSLNLSLQSNESIQKRRAVTISDNSTFE</sequence>